<dbReference type="GeneID" id="93017757"/>
<sequence>MIAVIFEAWVPGEAQTEYLDLAAELRPLLADLDGFISIERFQSLTTPGKVLSLSFWRDEAAVAAWRNLPEHRRVQAAGRDHVFADYRLRIAEVARDYGMRARGEAPTDSRNGHKEDIDHV</sequence>
<dbReference type="SUPFAM" id="SSF54909">
    <property type="entry name" value="Dimeric alpha+beta barrel"/>
    <property type="match status" value="1"/>
</dbReference>
<dbReference type="InterPro" id="IPR007138">
    <property type="entry name" value="ABM_dom"/>
</dbReference>
<accession>A0A0E1WYU9</accession>
<dbReference type="Pfam" id="PF03992">
    <property type="entry name" value="ABM"/>
    <property type="match status" value="1"/>
</dbReference>
<dbReference type="RefSeq" id="WP_002964979.1">
    <property type="nucleotide sequence ID" value="NZ_EQ999546.1"/>
</dbReference>
<dbReference type="PANTHER" id="PTHR37811">
    <property type="entry name" value="BLL5343 PROTEIN"/>
    <property type="match status" value="1"/>
</dbReference>
<evidence type="ECO:0000256" key="1">
    <source>
        <dbReference type="SAM" id="MobiDB-lite"/>
    </source>
</evidence>
<evidence type="ECO:0000259" key="2">
    <source>
        <dbReference type="PROSITE" id="PS51725"/>
    </source>
</evidence>
<keyword evidence="3" id="KW-0560">Oxidoreductase</keyword>
<dbReference type="PANTHER" id="PTHR37811:SF2">
    <property type="entry name" value="ABM DOMAIN-CONTAINING PROTEIN"/>
    <property type="match status" value="1"/>
</dbReference>
<name>A0A0E1WYU9_9HYPH</name>
<dbReference type="GO" id="GO:0004497">
    <property type="term" value="F:monooxygenase activity"/>
    <property type="evidence" value="ECO:0007669"/>
    <property type="project" value="UniProtKB-KW"/>
</dbReference>
<organism evidence="3">
    <name type="scientific">Brucella pinnipedialis M292/94/1</name>
    <dbReference type="NCBI Taxonomy" id="520462"/>
    <lineage>
        <taxon>Bacteria</taxon>
        <taxon>Pseudomonadati</taxon>
        <taxon>Pseudomonadota</taxon>
        <taxon>Alphaproteobacteria</taxon>
        <taxon>Hyphomicrobiales</taxon>
        <taxon>Brucellaceae</taxon>
        <taxon>Brucella/Ochrobactrum group</taxon>
        <taxon>Brucella</taxon>
    </lineage>
</organism>
<protein>
    <submittedName>
        <fullName evidence="3">Antibiotic biosynthesis monooxygenase</fullName>
    </submittedName>
</protein>
<dbReference type="Proteomes" id="UP000004659">
    <property type="component" value="Unassembled WGS sequence"/>
</dbReference>
<proteinExistence type="predicted"/>
<feature type="domain" description="ABM" evidence="2">
    <location>
        <begin position="2"/>
        <end position="93"/>
    </location>
</feature>
<gene>
    <name evidence="3" type="ORF">BALG_00047</name>
</gene>
<keyword evidence="3" id="KW-0503">Monooxygenase</keyword>
<reference evidence="3" key="1">
    <citation type="submission" date="2009-01" db="EMBL/GenBank/DDBJ databases">
        <title>The Genome Sequence of Brucella pinnipedialis M292/94/1.</title>
        <authorList>
            <consortium name="The Broad Institute Genome Sequencing Platform"/>
            <person name="Ward D."/>
            <person name="Young S.K."/>
            <person name="Kodira C.D."/>
            <person name="Zeng Q."/>
            <person name="Koehrsen M."/>
            <person name="Alvarado L."/>
            <person name="Berlin A."/>
            <person name="Borenstein D."/>
            <person name="Chen Z."/>
            <person name="Engels R."/>
            <person name="Freedman E."/>
            <person name="Gellesch M."/>
            <person name="Goldberg J."/>
            <person name="Griggs A."/>
            <person name="Gujja S."/>
            <person name="Heiman D."/>
            <person name="Hepburn T."/>
            <person name="Howarth C."/>
            <person name="Jen D."/>
            <person name="Larson L."/>
            <person name="Lewis B."/>
            <person name="Mehta T."/>
            <person name="Park D."/>
            <person name="Pearson M."/>
            <person name="Roberts A."/>
            <person name="Saif S."/>
            <person name="Shea T."/>
            <person name="Shenoy N."/>
            <person name="Sisk P."/>
            <person name="Stolte C."/>
            <person name="Sykes S."/>
            <person name="Walk T."/>
            <person name="White J."/>
            <person name="Yandava C."/>
            <person name="Whatmore A.M."/>
            <person name="Perrett L.L."/>
            <person name="O'Callaghan D."/>
            <person name="Nusbaum C."/>
            <person name="Galagan J."/>
            <person name="Birren B."/>
        </authorList>
    </citation>
    <scope>NUCLEOTIDE SEQUENCE [LARGE SCALE GENOMIC DNA]</scope>
    <source>
        <strain evidence="3">M292/94/1</strain>
    </source>
</reference>
<dbReference type="HOGENOM" id="CLU_127039_0_1_5"/>
<dbReference type="PROSITE" id="PS51725">
    <property type="entry name" value="ABM"/>
    <property type="match status" value="1"/>
</dbReference>
<feature type="region of interest" description="Disordered" evidence="1">
    <location>
        <begin position="101"/>
        <end position="120"/>
    </location>
</feature>
<dbReference type="InterPro" id="IPR011008">
    <property type="entry name" value="Dimeric_a/b-barrel"/>
</dbReference>
<evidence type="ECO:0000313" key="3">
    <source>
        <dbReference type="EMBL" id="EEZ29928.1"/>
    </source>
</evidence>
<dbReference type="EMBL" id="EQ999546">
    <property type="protein sequence ID" value="EEZ29928.1"/>
    <property type="molecule type" value="Genomic_DNA"/>
</dbReference>
<dbReference type="InterPro" id="IPR052936">
    <property type="entry name" value="Jasmonate_Hydroxylase-like"/>
</dbReference>
<dbReference type="Gene3D" id="3.30.70.100">
    <property type="match status" value="1"/>
</dbReference>
<dbReference type="AlphaFoldDB" id="A0A0E1WYU9"/>